<gene>
    <name evidence="6" type="ORF">C1645_879606</name>
</gene>
<protein>
    <recommendedName>
        <fullName evidence="5">BED-type domain-containing protein</fullName>
    </recommendedName>
</protein>
<keyword evidence="3" id="KW-0862">Zinc</keyword>
<dbReference type="STRING" id="658196.A0A397SLX8"/>
<dbReference type="OrthoDB" id="2304973at2759"/>
<organism evidence="6 7">
    <name type="scientific">Glomus cerebriforme</name>
    <dbReference type="NCBI Taxonomy" id="658196"/>
    <lineage>
        <taxon>Eukaryota</taxon>
        <taxon>Fungi</taxon>
        <taxon>Fungi incertae sedis</taxon>
        <taxon>Mucoromycota</taxon>
        <taxon>Glomeromycotina</taxon>
        <taxon>Glomeromycetes</taxon>
        <taxon>Glomerales</taxon>
        <taxon>Glomeraceae</taxon>
        <taxon>Glomus</taxon>
    </lineage>
</organism>
<dbReference type="InterPro" id="IPR003656">
    <property type="entry name" value="Znf_BED"/>
</dbReference>
<evidence type="ECO:0000256" key="3">
    <source>
        <dbReference type="ARBA" id="ARBA00022833"/>
    </source>
</evidence>
<evidence type="ECO:0000313" key="7">
    <source>
        <dbReference type="Proteomes" id="UP000265703"/>
    </source>
</evidence>
<feature type="domain" description="BED-type" evidence="5">
    <location>
        <begin position="6"/>
        <end position="60"/>
    </location>
</feature>
<dbReference type="AlphaFoldDB" id="A0A397SLX8"/>
<comment type="caution">
    <text evidence="6">The sequence shown here is derived from an EMBL/GenBank/DDBJ whole genome shotgun (WGS) entry which is preliminary data.</text>
</comment>
<keyword evidence="7" id="KW-1185">Reference proteome</keyword>
<name>A0A397SLX8_9GLOM</name>
<proteinExistence type="predicted"/>
<accession>A0A397SLX8</accession>
<reference evidence="6 7" key="1">
    <citation type="submission" date="2018-06" db="EMBL/GenBank/DDBJ databases">
        <title>Comparative genomics reveals the genomic features of Rhizophagus irregularis, R. cerebriforme, R. diaphanum and Gigaspora rosea, and their symbiotic lifestyle signature.</title>
        <authorList>
            <person name="Morin E."/>
            <person name="San Clemente H."/>
            <person name="Chen E.C.H."/>
            <person name="De La Providencia I."/>
            <person name="Hainaut M."/>
            <person name="Kuo A."/>
            <person name="Kohler A."/>
            <person name="Murat C."/>
            <person name="Tang N."/>
            <person name="Roy S."/>
            <person name="Loubradou J."/>
            <person name="Henrissat B."/>
            <person name="Grigoriev I.V."/>
            <person name="Corradi N."/>
            <person name="Roux C."/>
            <person name="Martin F.M."/>
        </authorList>
    </citation>
    <scope>NUCLEOTIDE SEQUENCE [LARGE SCALE GENOMIC DNA]</scope>
    <source>
        <strain evidence="6 7">DAOM 227022</strain>
    </source>
</reference>
<evidence type="ECO:0000256" key="2">
    <source>
        <dbReference type="ARBA" id="ARBA00022771"/>
    </source>
</evidence>
<dbReference type="Proteomes" id="UP000265703">
    <property type="component" value="Unassembled WGS sequence"/>
</dbReference>
<evidence type="ECO:0000256" key="1">
    <source>
        <dbReference type="ARBA" id="ARBA00022723"/>
    </source>
</evidence>
<dbReference type="GO" id="GO:0003677">
    <property type="term" value="F:DNA binding"/>
    <property type="evidence" value="ECO:0007669"/>
    <property type="project" value="InterPro"/>
</dbReference>
<dbReference type="PROSITE" id="PS50808">
    <property type="entry name" value="ZF_BED"/>
    <property type="match status" value="1"/>
</dbReference>
<evidence type="ECO:0000313" key="6">
    <source>
        <dbReference type="EMBL" id="RIA84977.1"/>
    </source>
</evidence>
<evidence type="ECO:0000259" key="5">
    <source>
        <dbReference type="PROSITE" id="PS50808"/>
    </source>
</evidence>
<evidence type="ECO:0000256" key="4">
    <source>
        <dbReference type="PROSITE-ProRule" id="PRU00027"/>
    </source>
</evidence>
<keyword evidence="1" id="KW-0479">Metal-binding</keyword>
<dbReference type="EMBL" id="QKYT01000457">
    <property type="protein sequence ID" value="RIA84977.1"/>
    <property type="molecule type" value="Genomic_DNA"/>
</dbReference>
<sequence>MLKRSRKKKPAWKHFNIIGKNEGSHTHVQCKYCSKSYQRAVPGRMQAHLDKYCKDAPNNAKSQSRQQNATLTIDKFSDSVNDEQQRSFEISLVKALTSTQTDSSFVDDPYVIELFRLLRSSFKLPNGEEIKSQMNGNEQLEFSSGFEYRQQQ</sequence>
<dbReference type="GO" id="GO:0008270">
    <property type="term" value="F:zinc ion binding"/>
    <property type="evidence" value="ECO:0007669"/>
    <property type="project" value="UniProtKB-KW"/>
</dbReference>
<keyword evidence="2 4" id="KW-0863">Zinc-finger</keyword>